<organism evidence="1">
    <name type="scientific">Castor canadensis</name>
    <name type="common">American beaver</name>
    <dbReference type="NCBI Taxonomy" id="51338"/>
    <lineage>
        <taxon>Eukaryota</taxon>
        <taxon>Metazoa</taxon>
        <taxon>Chordata</taxon>
        <taxon>Craniata</taxon>
        <taxon>Vertebrata</taxon>
        <taxon>Euteleostomi</taxon>
        <taxon>Mammalia</taxon>
        <taxon>Eutheria</taxon>
        <taxon>Euarchontoglires</taxon>
        <taxon>Glires</taxon>
        <taxon>Rodentia</taxon>
        <taxon>Castorimorpha</taxon>
        <taxon>Castoridae</taxon>
        <taxon>Castor</taxon>
    </lineage>
</organism>
<reference evidence="1" key="1">
    <citation type="submission" date="2023-09" db="UniProtKB">
        <authorList>
            <consortium name="Ensembl"/>
        </authorList>
    </citation>
    <scope>IDENTIFICATION</scope>
</reference>
<evidence type="ECO:0000313" key="1">
    <source>
        <dbReference type="Ensembl" id="ENSCCNP00000027290.1"/>
    </source>
</evidence>
<name>A0A8C0XF39_CASCN</name>
<accession>A0A8C0XF39</accession>
<proteinExistence type="predicted"/>
<sequence>MHICLWSRRRGKSRGIFGHWSRQDTYHPKINTKTFSMRSLRISEIKESIASFGKRNWQDFSRL</sequence>
<dbReference type="AlphaFoldDB" id="A0A8C0XF39"/>
<dbReference type="Ensembl" id="ENSCCNT00000034560.1">
    <property type="protein sequence ID" value="ENSCCNP00000027290.1"/>
    <property type="gene ID" value="ENSCCNG00000026416.1"/>
</dbReference>
<protein>
    <submittedName>
        <fullName evidence="1">Uncharacterized protein</fullName>
    </submittedName>
</protein>